<gene>
    <name evidence="2" type="ORF">F1609_18460</name>
</gene>
<accession>A0ABX0MD24</accession>
<proteinExistence type="predicted"/>
<dbReference type="Proteomes" id="UP000819052">
    <property type="component" value="Unassembled WGS sequence"/>
</dbReference>
<dbReference type="InterPro" id="IPR027417">
    <property type="entry name" value="P-loop_NTPase"/>
</dbReference>
<sequence>MIKRGHASARWAAMRNANLEWAYRAYRRFIDELSDDVRAHLMDGEGAREPYVAVFGKTQVGKTTLLLELMGLGSDAQVRVGKVLRGGRAAGKSATATTMEYRRSPDRHWRFDDGAGIRQIDSDAAMSEALGELRHRMSVGHLPAEKPVVVSIPADCFAQGAEGSGPRMLDLPGDNPADEQERKHVERMAARYVPYADLILLVGRGDDLSFLNPDALTLPSIEDWQYVPNRFRIVTTYSFTPDTVRKFALNHEGTLTAEHFRARLREQIDTFGLTLSEEAARSERYFPVEIGQSWQTMLRDDDALARRIGPIVRELKQSLHADIRASATQTARFRNALDVHVVTRRKREACIRQGQEGLAKLTGQIDAVDALRQKAMEGKRQAARQASVAQTRLAQRAEVEKELAAALAIDPAAQISQVDQLNTHTSALFIRIDDVTSWLRQRFLDAAPSSGPARKFLGSSRPNLAASSAKVKSIAGREFAGLSASMAGYRLSEYYPSVSDSFSNDKANLKRNIRDAAAKTAALAQKVWREHVARRAAELEAELAQVQGDVANLTQIAAQQQAACNKLKARRDKVNEEMEHALARLDSDECAAARFGSMLDEEYLAELRQRRAHIAEAADPGDALLTLLSVADMGEQRAKIKLS</sequence>
<dbReference type="EMBL" id="VVIW01000011">
    <property type="protein sequence ID" value="NHZ42137.1"/>
    <property type="molecule type" value="Genomic_DNA"/>
</dbReference>
<protein>
    <recommendedName>
        <fullName evidence="4">G domain-containing protein</fullName>
    </recommendedName>
</protein>
<evidence type="ECO:0000256" key="1">
    <source>
        <dbReference type="SAM" id="Coils"/>
    </source>
</evidence>
<comment type="caution">
    <text evidence="2">The sequence shown here is derived from an EMBL/GenBank/DDBJ whole genome shotgun (WGS) entry which is preliminary data.</text>
</comment>
<name>A0ABX0MD24_9BURK</name>
<evidence type="ECO:0008006" key="4">
    <source>
        <dbReference type="Google" id="ProtNLM"/>
    </source>
</evidence>
<evidence type="ECO:0000313" key="2">
    <source>
        <dbReference type="EMBL" id="NHZ42137.1"/>
    </source>
</evidence>
<keyword evidence="1" id="KW-0175">Coiled coil</keyword>
<reference evidence="2 3" key="1">
    <citation type="submission" date="2019-09" db="EMBL/GenBank/DDBJ databases">
        <title>Taxonomy of Antarctic Massilia spp.: description of Massilia rubra sp. nov., Massilia aquatica sp. nov., Massilia mucilaginosa sp. nov., Massilia frigida sp. nov. isolated from streams, lakes and regoliths.</title>
        <authorList>
            <person name="Holochova P."/>
            <person name="Sedlacek I."/>
            <person name="Kralova S."/>
            <person name="Maslanova I."/>
            <person name="Busse H.-J."/>
            <person name="Stankova E."/>
            <person name="Vrbovska V."/>
            <person name="Kovarovic V."/>
            <person name="Bartak M."/>
            <person name="Svec P."/>
            <person name="Pantucek R."/>
        </authorList>
    </citation>
    <scope>NUCLEOTIDE SEQUENCE [LARGE SCALE GENOMIC DNA]</scope>
    <source>
        <strain evidence="2 3">CCM 8693</strain>
    </source>
</reference>
<dbReference type="SUPFAM" id="SSF52540">
    <property type="entry name" value="P-loop containing nucleoside triphosphate hydrolases"/>
    <property type="match status" value="1"/>
</dbReference>
<feature type="coiled-coil region" evidence="1">
    <location>
        <begin position="506"/>
        <end position="584"/>
    </location>
</feature>
<keyword evidence="3" id="KW-1185">Reference proteome</keyword>
<evidence type="ECO:0000313" key="3">
    <source>
        <dbReference type="Proteomes" id="UP000819052"/>
    </source>
</evidence>
<dbReference type="RefSeq" id="WP_167077903.1">
    <property type="nucleotide sequence ID" value="NZ_VVIW01000011.1"/>
</dbReference>
<organism evidence="2 3">
    <name type="scientific">Massilia aquatica</name>
    <dbReference type="NCBI Taxonomy" id="2609000"/>
    <lineage>
        <taxon>Bacteria</taxon>
        <taxon>Pseudomonadati</taxon>
        <taxon>Pseudomonadota</taxon>
        <taxon>Betaproteobacteria</taxon>
        <taxon>Burkholderiales</taxon>
        <taxon>Oxalobacteraceae</taxon>
        <taxon>Telluria group</taxon>
        <taxon>Massilia</taxon>
    </lineage>
</organism>